<protein>
    <submittedName>
        <fullName evidence="2">DSBA oxidoreductase</fullName>
    </submittedName>
</protein>
<reference evidence="2" key="2">
    <citation type="submission" date="2020-09" db="EMBL/GenBank/DDBJ databases">
        <authorList>
            <person name="Sun Q."/>
            <person name="Zhou Y."/>
        </authorList>
    </citation>
    <scope>NUCLEOTIDE SEQUENCE</scope>
    <source>
        <strain evidence="2">CGMCC 1.16067</strain>
    </source>
</reference>
<sequence>MASDPHATDVRFWFDPTCPFAWMTSKWLRLVLAERDYAVEWRLISLRMLNAGVDYDTHFPPEYEAGHTAGLRLLRVVARARDEHGPEVVGPLYEAMGTRIFDTPPDSPEGADSATGRENRGTREYVVPLLEQLGLPAGLADALDDESWDDLIRAETDEALALTGKDVGTPIIWFRAPERRRTTDSDGPDGPDGIAFFGPVISRLPAPEEAAELWDHVVGLASFPGFAELKRSLRERPQLVGFGVEEGAVGQTEDWHGGSRRQKK</sequence>
<organism evidence="2 3">
    <name type="scientific">Marmoricola endophyticus</name>
    <dbReference type="NCBI Taxonomy" id="2040280"/>
    <lineage>
        <taxon>Bacteria</taxon>
        <taxon>Bacillati</taxon>
        <taxon>Actinomycetota</taxon>
        <taxon>Actinomycetes</taxon>
        <taxon>Propionibacteriales</taxon>
        <taxon>Nocardioidaceae</taxon>
        <taxon>Marmoricola</taxon>
    </lineage>
</organism>
<dbReference type="Gene3D" id="3.40.30.10">
    <property type="entry name" value="Glutaredoxin"/>
    <property type="match status" value="1"/>
</dbReference>
<feature type="region of interest" description="Disordered" evidence="1">
    <location>
        <begin position="100"/>
        <end position="121"/>
    </location>
</feature>
<dbReference type="EMBL" id="BMKQ01000001">
    <property type="protein sequence ID" value="GGF46799.1"/>
    <property type="molecule type" value="Genomic_DNA"/>
</dbReference>
<gene>
    <name evidence="2" type="ORF">GCM10011519_21010</name>
</gene>
<name>A0A917BMV6_9ACTN</name>
<dbReference type="Proteomes" id="UP000649179">
    <property type="component" value="Unassembled WGS sequence"/>
</dbReference>
<accession>A0A917BMV6</accession>
<reference evidence="2" key="1">
    <citation type="journal article" date="2014" name="Int. J. Syst. Evol. Microbiol.">
        <title>Complete genome sequence of Corynebacterium casei LMG S-19264T (=DSM 44701T), isolated from a smear-ripened cheese.</title>
        <authorList>
            <consortium name="US DOE Joint Genome Institute (JGI-PGF)"/>
            <person name="Walter F."/>
            <person name="Albersmeier A."/>
            <person name="Kalinowski J."/>
            <person name="Ruckert C."/>
        </authorList>
    </citation>
    <scope>NUCLEOTIDE SEQUENCE</scope>
    <source>
        <strain evidence="2">CGMCC 1.16067</strain>
    </source>
</reference>
<evidence type="ECO:0000256" key="1">
    <source>
        <dbReference type="SAM" id="MobiDB-lite"/>
    </source>
</evidence>
<dbReference type="Pfam" id="PF22234">
    <property type="entry name" value="Rv2466c-like"/>
    <property type="match status" value="1"/>
</dbReference>
<dbReference type="InterPro" id="IPR036249">
    <property type="entry name" value="Thioredoxin-like_sf"/>
</dbReference>
<comment type="caution">
    <text evidence="2">The sequence shown here is derived from an EMBL/GenBank/DDBJ whole genome shotgun (WGS) entry which is preliminary data.</text>
</comment>
<evidence type="ECO:0000313" key="3">
    <source>
        <dbReference type="Proteomes" id="UP000649179"/>
    </source>
</evidence>
<dbReference type="SUPFAM" id="SSF52833">
    <property type="entry name" value="Thioredoxin-like"/>
    <property type="match status" value="1"/>
</dbReference>
<dbReference type="AlphaFoldDB" id="A0A917BMV6"/>
<dbReference type="InterPro" id="IPR053977">
    <property type="entry name" value="Rv2466c-like"/>
</dbReference>
<keyword evidence="3" id="KW-1185">Reference proteome</keyword>
<dbReference type="RefSeq" id="WP_188779725.1">
    <property type="nucleotide sequence ID" value="NZ_BMKQ01000001.1"/>
</dbReference>
<proteinExistence type="predicted"/>
<evidence type="ECO:0000313" key="2">
    <source>
        <dbReference type="EMBL" id="GGF46799.1"/>
    </source>
</evidence>